<dbReference type="Pfam" id="PF07727">
    <property type="entry name" value="RVT_2"/>
    <property type="match status" value="1"/>
</dbReference>
<feature type="compositionally biased region" description="Basic and acidic residues" evidence="3">
    <location>
        <begin position="1365"/>
        <end position="1377"/>
    </location>
</feature>
<dbReference type="SUPFAM" id="SSF56672">
    <property type="entry name" value="DNA/RNA polymerases"/>
    <property type="match status" value="1"/>
</dbReference>
<feature type="region of interest" description="Disordered" evidence="3">
    <location>
        <begin position="1487"/>
        <end position="1520"/>
    </location>
</feature>
<dbReference type="Pfam" id="PF13976">
    <property type="entry name" value="gag_pre-integrs"/>
    <property type="match status" value="1"/>
</dbReference>
<dbReference type="SUPFAM" id="SSF53098">
    <property type="entry name" value="Ribonuclease H-like"/>
    <property type="match status" value="1"/>
</dbReference>
<feature type="compositionally biased region" description="Basic and acidic residues" evidence="3">
    <location>
        <begin position="1493"/>
        <end position="1505"/>
    </location>
</feature>
<dbReference type="PANTHER" id="PTHR11439:SF495">
    <property type="entry name" value="REVERSE TRANSCRIPTASE, RNA-DEPENDENT DNA POLYMERASE-RELATED"/>
    <property type="match status" value="1"/>
</dbReference>
<name>A0A6L2MB07_TANCI</name>
<keyword evidence="1" id="KW-0479">Metal-binding</keyword>
<dbReference type="PANTHER" id="PTHR11439">
    <property type="entry name" value="GAG-POL-RELATED RETROTRANSPOSON"/>
    <property type="match status" value="1"/>
</dbReference>
<evidence type="ECO:0000259" key="4">
    <source>
        <dbReference type="PROSITE" id="PS50158"/>
    </source>
</evidence>
<protein>
    <submittedName>
        <fullName evidence="5">Putative ribonuclease H-like domain-containing protein</fullName>
    </submittedName>
</protein>
<feature type="region of interest" description="Disordered" evidence="3">
    <location>
        <begin position="1551"/>
        <end position="1581"/>
    </location>
</feature>
<evidence type="ECO:0000313" key="5">
    <source>
        <dbReference type="EMBL" id="GEU69754.1"/>
    </source>
</evidence>
<keyword evidence="1" id="KW-0863">Zinc-finger</keyword>
<feature type="coiled-coil region" evidence="2">
    <location>
        <begin position="233"/>
        <end position="260"/>
    </location>
</feature>
<feature type="compositionally biased region" description="Polar residues" evidence="3">
    <location>
        <begin position="1378"/>
        <end position="1388"/>
    </location>
</feature>
<dbReference type="InterPro" id="IPR043502">
    <property type="entry name" value="DNA/RNA_pol_sf"/>
</dbReference>
<feature type="compositionally biased region" description="Acidic residues" evidence="3">
    <location>
        <begin position="1572"/>
        <end position="1581"/>
    </location>
</feature>
<dbReference type="SUPFAM" id="SSF57756">
    <property type="entry name" value="Retrovirus zinc finger-like domains"/>
    <property type="match status" value="1"/>
</dbReference>
<sequence>MPVAQTTTNADGENISQDLNLKFLRSLPSEWNTRVVVWRNKPDLDTMSFDDLYKNFMIVEQEVKRTTTSSSNSSSQNMAFVSSLSSTNEVSTTYGVSTANTQKTGRKITINGSDTARYDKSKVECFNCHKLGHFARECRQPRNQDSRNRNQDSSRRTVNVEETASNAMVAIDGAGFDWSYIIEFNKSDFNLDTYKRGLASVEEKLFFYKKNEVIFCKKITVLKRDISYKDSEISMLKSALEKLKQETENNQLKIKRFDNSSKSLDKLIRSQILDKSRKGVGFVSYDAVPPTPTGLFSPLKLDMSNSGLEEFQQPEELVSDDKLEKKTDFPTVTKIEFVRPKQQEKPVRKPVKYAEMYREKVVYRNNYTRVNYNYSNRMTHHSTHKNMAPRAVLMKAGLRPLNTARPVNTAHPKTIVYSARPMSCFSKSAQSIVKRPYQQRTTLTNKSFGQKVNTAKGKFYTARPRAVNTARPNSAVVNVVKENQINAVKTSACWVWRPTKLNNASITLKKHNYVDARGRSKNLMEDMLPLGEEPKEEKLLVKELLKLNSVLFTDTGCFVLSPDFKLADESQVLLKVPRKNNTYSVDMKNIVSTESLTCLVAKATLDESMLWHRRLGHINFKNINKLVKENLVRGLPTKRFENDQTCVAFLKGKQHKASCNSKIQNSITQPLFMLHMDLFGPTFVSNLMHKKYGLVVTDDYSRYTWVLFLATKVETKGILKKFITEIENLVDKKVKVQKKVLVQDMLASDAGRKDGDDVTKESGINDQERPKNRTQDVNTVGPSINTVSTNINTGSLNINTVSPSVTSTLLKATHADLFGAEIESAVQTRRMTKTTSKQGFISAVYEGKTHKDLHTFLFVCFLSEEEPKKVIQALKDPSWIEVMQEELLQFKLQHVWTLVDLPYRKRATGTKWIYKNKKDKRGIVIRKKARLVAQGYTQEEGIDYDEVFAPVARIEAIRLFLAYASFKDFVVYQIDVKSAFLYGKIEEEVYVCQPLGFEDPEFHDRVYKIEKALYGLHQAPKAWYETLSTYLLDNGFYRGQIDKTLFIKTFKDDIILVQVYIDDIIFGSTRKELCTEFKKIMHKKFWMSSMESSLSSWDCKQPVHLWRLQSHCSRMLKLKIFQVTPKVSHLHAVKRIFRYLKSQPKLGLWYPKDPPFDLEAYIDIDYTCVSLDRKSTRGCQFLRSRLISWQCKKQTVVANSNTEAEYIAAASCYGQTATVKTFDNGEQEITATVDGKEFIDTEASKRVKIQDIPLNLNHHLLLLNLLMKNQSLMLYHRHTKRLTPRQGLTKVTELPHTSEPIPNVADEVVYKEWDDRVERAITTADSLDADQASGAKKPWGFHCSDLYERVPTPSYDSPLLGVHTPRSDEERFEEHELTSNVQQQSNDPPLSRGHTLGSEEINQDAGVTLVQIDVEDQGIFDDEVQVTPTQVSAQGEGHSQEDQPEDQLGVLSSAKQKQDRLGYEAAVRLQEELDEEERQRMARVHKAAQSFTEEERQNIRSRVEGNEELPQRLQAKERNKYSEVDQAKMLVDLINQRKRYFGSSKRAREAKLDYEGSKRQKTNEASGSVQEQPDEEENELSQEDLQQMTMVVPVKEVYVEALQVKYPIIDLECKLNNAKVVNTADGRLQLLKFNTIITSLKALDEGNSSKNYVRKFLKALHPKWRAKVTVIEELKDLTSLSLDELIGNLNIYELIIKKDFEIVKAKGGRKSLALKAKKEASDE</sequence>
<dbReference type="Pfam" id="PF00098">
    <property type="entry name" value="zf-CCHC"/>
    <property type="match status" value="1"/>
</dbReference>
<comment type="caution">
    <text evidence="5">The sequence shown here is derived from an EMBL/GenBank/DDBJ whole genome shotgun (WGS) entry which is preliminary data.</text>
</comment>
<gene>
    <name evidence="5" type="ORF">Tci_041732</name>
</gene>
<dbReference type="InterPro" id="IPR036875">
    <property type="entry name" value="Znf_CCHC_sf"/>
</dbReference>
<proteinExistence type="predicted"/>
<feature type="compositionally biased region" description="Basic and acidic residues" evidence="3">
    <location>
        <begin position="1551"/>
        <end position="1562"/>
    </location>
</feature>
<dbReference type="InterPro" id="IPR025724">
    <property type="entry name" value="GAG-pre-integrase_dom"/>
</dbReference>
<dbReference type="Gene3D" id="3.30.420.10">
    <property type="entry name" value="Ribonuclease H-like superfamily/Ribonuclease H"/>
    <property type="match status" value="1"/>
</dbReference>
<feature type="region of interest" description="Disordered" evidence="3">
    <location>
        <begin position="752"/>
        <end position="783"/>
    </location>
</feature>
<dbReference type="EMBL" id="BKCJ010005992">
    <property type="protein sequence ID" value="GEU69754.1"/>
    <property type="molecule type" value="Genomic_DNA"/>
</dbReference>
<keyword evidence="1" id="KW-0862">Zinc</keyword>
<evidence type="ECO:0000256" key="2">
    <source>
        <dbReference type="SAM" id="Coils"/>
    </source>
</evidence>
<dbReference type="CDD" id="cd09272">
    <property type="entry name" value="RNase_HI_RT_Ty1"/>
    <property type="match status" value="1"/>
</dbReference>
<dbReference type="InterPro" id="IPR036397">
    <property type="entry name" value="RNaseH_sf"/>
</dbReference>
<dbReference type="SMART" id="SM00343">
    <property type="entry name" value="ZnF_C2HC"/>
    <property type="match status" value="1"/>
</dbReference>
<feature type="domain" description="CCHC-type" evidence="4">
    <location>
        <begin position="125"/>
        <end position="140"/>
    </location>
</feature>
<accession>A0A6L2MB07</accession>
<dbReference type="PROSITE" id="PS50158">
    <property type="entry name" value="ZF_CCHC"/>
    <property type="match status" value="1"/>
</dbReference>
<keyword evidence="2" id="KW-0175">Coiled coil</keyword>
<feature type="region of interest" description="Disordered" evidence="3">
    <location>
        <begin position="1363"/>
        <end position="1397"/>
    </location>
</feature>
<dbReference type="GO" id="GO:0008270">
    <property type="term" value="F:zinc ion binding"/>
    <property type="evidence" value="ECO:0007669"/>
    <property type="project" value="UniProtKB-KW"/>
</dbReference>
<feature type="region of interest" description="Disordered" evidence="3">
    <location>
        <begin position="139"/>
        <end position="159"/>
    </location>
</feature>
<evidence type="ECO:0000256" key="1">
    <source>
        <dbReference type="PROSITE-ProRule" id="PRU00047"/>
    </source>
</evidence>
<dbReference type="InterPro" id="IPR013103">
    <property type="entry name" value="RVT_2"/>
</dbReference>
<evidence type="ECO:0000256" key="3">
    <source>
        <dbReference type="SAM" id="MobiDB-lite"/>
    </source>
</evidence>
<dbReference type="InterPro" id="IPR001878">
    <property type="entry name" value="Znf_CCHC"/>
</dbReference>
<reference evidence="5" key="1">
    <citation type="journal article" date="2019" name="Sci. Rep.">
        <title>Draft genome of Tanacetum cinerariifolium, the natural source of mosquito coil.</title>
        <authorList>
            <person name="Yamashiro T."/>
            <person name="Shiraishi A."/>
            <person name="Satake H."/>
            <person name="Nakayama K."/>
        </authorList>
    </citation>
    <scope>NUCLEOTIDE SEQUENCE</scope>
</reference>
<dbReference type="Gene3D" id="4.10.60.10">
    <property type="entry name" value="Zinc finger, CCHC-type"/>
    <property type="match status" value="1"/>
</dbReference>
<dbReference type="GO" id="GO:0003676">
    <property type="term" value="F:nucleic acid binding"/>
    <property type="evidence" value="ECO:0007669"/>
    <property type="project" value="InterPro"/>
</dbReference>
<dbReference type="InterPro" id="IPR012337">
    <property type="entry name" value="RNaseH-like_sf"/>
</dbReference>
<organism evidence="5">
    <name type="scientific">Tanacetum cinerariifolium</name>
    <name type="common">Dalmatian daisy</name>
    <name type="synonym">Chrysanthemum cinerariifolium</name>
    <dbReference type="NCBI Taxonomy" id="118510"/>
    <lineage>
        <taxon>Eukaryota</taxon>
        <taxon>Viridiplantae</taxon>
        <taxon>Streptophyta</taxon>
        <taxon>Embryophyta</taxon>
        <taxon>Tracheophyta</taxon>
        <taxon>Spermatophyta</taxon>
        <taxon>Magnoliopsida</taxon>
        <taxon>eudicotyledons</taxon>
        <taxon>Gunneridae</taxon>
        <taxon>Pentapetalae</taxon>
        <taxon>asterids</taxon>
        <taxon>campanulids</taxon>
        <taxon>Asterales</taxon>
        <taxon>Asteraceae</taxon>
        <taxon>Asteroideae</taxon>
        <taxon>Anthemideae</taxon>
        <taxon>Anthemidinae</taxon>
        <taxon>Tanacetum</taxon>
    </lineage>
</organism>